<protein>
    <recommendedName>
        <fullName evidence="6">Cleavage stimulation factor 50 kDa subunit</fullName>
    </recommendedName>
</protein>
<feature type="domain" description="Cleavage stimulation factor subunit 1 dimerisation" evidence="9">
    <location>
        <begin position="12"/>
        <end position="63"/>
    </location>
</feature>
<evidence type="ECO:0000256" key="3">
    <source>
        <dbReference type="ARBA" id="ARBA00022664"/>
    </source>
</evidence>
<evidence type="ECO:0000256" key="6">
    <source>
        <dbReference type="ARBA" id="ARBA00029851"/>
    </source>
</evidence>
<evidence type="ECO:0000256" key="8">
    <source>
        <dbReference type="SAM" id="MobiDB-lite"/>
    </source>
</evidence>
<dbReference type="InterPro" id="IPR044633">
    <property type="entry name" value="CstF1-like"/>
</dbReference>
<feature type="repeat" description="WD" evidence="7">
    <location>
        <begin position="168"/>
        <end position="209"/>
    </location>
</feature>
<dbReference type="PANTHER" id="PTHR44133">
    <property type="entry name" value="CLEAVAGE STIMULATION FACTOR SUBUNIT 1"/>
    <property type="match status" value="1"/>
</dbReference>
<evidence type="ECO:0000259" key="9">
    <source>
        <dbReference type="Pfam" id="PF16699"/>
    </source>
</evidence>
<evidence type="ECO:0000256" key="5">
    <source>
        <dbReference type="ARBA" id="ARBA00023242"/>
    </source>
</evidence>
<dbReference type="InterPro" id="IPR038184">
    <property type="entry name" value="CSTF1_dimer_sf"/>
</dbReference>
<dbReference type="PROSITE" id="PS00678">
    <property type="entry name" value="WD_REPEATS_1"/>
    <property type="match status" value="2"/>
</dbReference>
<keyword evidence="3" id="KW-0507">mRNA processing</keyword>
<keyword evidence="11" id="KW-1185">Reference proteome</keyword>
<dbReference type="Proteomes" id="UP000193498">
    <property type="component" value="Unassembled WGS sequence"/>
</dbReference>
<sequence>MAHEDPDTAVLPREEVIPLIISQLSEYGYANLASVIAEHTNTRSSLSPSSRLAELCYMGVKSEGLQEGEDMEIGRRDSDDEDEHDENARPGTYLNLDVDSKQGKYPPPPNFQTWYITTHKAGCQTAVFSPDGKYVATGSADTSLKVLDVSKMNTRSDSGEDRPVIRTLYDHVAPVNDLAFHPNGLVLASCSDDQSIKLYDLSKPNVKRAFRYLQDSHAVRSIAFHPAGDFICAGTDHEALRIYDVKTFQCYIPAKNPTDLHKGGITQVRFASDGSQVVTSSLDGSIKVWDLVSGKCVRTIEGAHSGAAVSSARFSKNGKYILSGGQDSVAKLWDVGSGKLIHGFEGAAHKTNILQTTFTCNEDYVMSSDEVNNTVVCWDSRTGALLKRWTGHTNTIRCIATSPTEQCFVSCSDDHRARYWHIE</sequence>
<evidence type="ECO:0000256" key="1">
    <source>
        <dbReference type="ARBA" id="ARBA00004123"/>
    </source>
</evidence>
<reference evidence="10 11" key="1">
    <citation type="submission" date="2016-07" db="EMBL/GenBank/DDBJ databases">
        <title>Pervasive Adenine N6-methylation of Active Genes in Fungi.</title>
        <authorList>
            <consortium name="DOE Joint Genome Institute"/>
            <person name="Mondo S.J."/>
            <person name="Dannebaum R.O."/>
            <person name="Kuo R.C."/>
            <person name="Labutti K."/>
            <person name="Haridas S."/>
            <person name="Kuo A."/>
            <person name="Salamov A."/>
            <person name="Ahrendt S.R."/>
            <person name="Lipzen A."/>
            <person name="Sullivan W."/>
            <person name="Andreopoulos W.B."/>
            <person name="Clum A."/>
            <person name="Lindquist E."/>
            <person name="Daum C."/>
            <person name="Ramamoorthy G.K."/>
            <person name="Gryganskyi A."/>
            <person name="Culley D."/>
            <person name="Magnuson J.K."/>
            <person name="James T.Y."/>
            <person name="O'Malley M.A."/>
            <person name="Stajich J.E."/>
            <person name="Spatafora J.W."/>
            <person name="Visel A."/>
            <person name="Grigoriev I.V."/>
        </authorList>
    </citation>
    <scope>NUCLEOTIDE SEQUENCE [LARGE SCALE GENOMIC DNA]</scope>
    <source>
        <strain evidence="10 11">CBS 931.73</strain>
    </source>
</reference>
<comment type="caution">
    <text evidence="10">The sequence shown here is derived from an EMBL/GenBank/DDBJ whole genome shotgun (WGS) entry which is preliminary data.</text>
</comment>
<dbReference type="OrthoDB" id="538223at2759"/>
<dbReference type="GO" id="GO:0003723">
    <property type="term" value="F:RNA binding"/>
    <property type="evidence" value="ECO:0007669"/>
    <property type="project" value="TreeGrafter"/>
</dbReference>
<accession>A0A1Y1YRG6</accession>
<dbReference type="Pfam" id="PF00400">
    <property type="entry name" value="WD40"/>
    <property type="match status" value="6"/>
</dbReference>
<dbReference type="InterPro" id="IPR020472">
    <property type="entry name" value="WD40_PAC1"/>
</dbReference>
<evidence type="ECO:0000313" key="11">
    <source>
        <dbReference type="Proteomes" id="UP000193498"/>
    </source>
</evidence>
<dbReference type="EMBL" id="MCFE01000080">
    <property type="protein sequence ID" value="ORY00631.1"/>
    <property type="molecule type" value="Genomic_DNA"/>
</dbReference>
<dbReference type="GO" id="GO:0031124">
    <property type="term" value="P:mRNA 3'-end processing"/>
    <property type="evidence" value="ECO:0007669"/>
    <property type="project" value="InterPro"/>
</dbReference>
<dbReference type="AlphaFoldDB" id="A0A1Y1YRG6"/>
<proteinExistence type="predicted"/>
<evidence type="ECO:0000256" key="2">
    <source>
        <dbReference type="ARBA" id="ARBA00022574"/>
    </source>
</evidence>
<dbReference type="InterPro" id="IPR032028">
    <property type="entry name" value="CSTF1_dimer"/>
</dbReference>
<keyword evidence="2 7" id="KW-0853">WD repeat</keyword>
<dbReference type="PROSITE" id="PS50294">
    <property type="entry name" value="WD_REPEATS_REGION"/>
    <property type="match status" value="4"/>
</dbReference>
<keyword evidence="4" id="KW-0677">Repeat</keyword>
<evidence type="ECO:0000256" key="7">
    <source>
        <dbReference type="PROSITE-ProRule" id="PRU00221"/>
    </source>
</evidence>
<feature type="repeat" description="WD" evidence="7">
    <location>
        <begin position="116"/>
        <end position="157"/>
    </location>
</feature>
<keyword evidence="5" id="KW-0539">Nucleus</keyword>
<dbReference type="InterPro" id="IPR019775">
    <property type="entry name" value="WD40_repeat_CS"/>
</dbReference>
<dbReference type="GO" id="GO:0005848">
    <property type="term" value="C:mRNA cleavage stimulating factor complex"/>
    <property type="evidence" value="ECO:0007669"/>
    <property type="project" value="InterPro"/>
</dbReference>
<dbReference type="PANTHER" id="PTHR44133:SF2">
    <property type="entry name" value="CLEAVAGE STIMULATION FACTOR SUBUNIT 1"/>
    <property type="match status" value="1"/>
</dbReference>
<dbReference type="Gene3D" id="1.20.960.50">
    <property type="entry name" value="Cleavage stimulation factor subunit 1, dimerisation domain"/>
    <property type="match status" value="1"/>
</dbReference>
<dbReference type="Pfam" id="PF16699">
    <property type="entry name" value="CSTF1_dimer"/>
    <property type="match status" value="1"/>
</dbReference>
<evidence type="ECO:0000313" key="10">
    <source>
        <dbReference type="EMBL" id="ORY00631.1"/>
    </source>
</evidence>
<dbReference type="InterPro" id="IPR001680">
    <property type="entry name" value="WD40_rpt"/>
</dbReference>
<name>A0A1Y1YRG6_9FUNG</name>
<feature type="repeat" description="WD" evidence="7">
    <location>
        <begin position="389"/>
        <end position="423"/>
    </location>
</feature>
<dbReference type="PROSITE" id="PS50082">
    <property type="entry name" value="WD_REPEATS_2"/>
    <property type="match status" value="5"/>
</dbReference>
<dbReference type="InterPro" id="IPR015943">
    <property type="entry name" value="WD40/YVTN_repeat-like_dom_sf"/>
</dbReference>
<feature type="repeat" description="WD" evidence="7">
    <location>
        <begin position="258"/>
        <end position="299"/>
    </location>
</feature>
<dbReference type="Gene3D" id="2.130.10.10">
    <property type="entry name" value="YVTN repeat-like/Quinoprotein amine dehydrogenase"/>
    <property type="match status" value="3"/>
</dbReference>
<dbReference type="InterPro" id="IPR036322">
    <property type="entry name" value="WD40_repeat_dom_sf"/>
</dbReference>
<feature type="region of interest" description="Disordered" evidence="8">
    <location>
        <begin position="66"/>
        <end position="101"/>
    </location>
</feature>
<evidence type="ECO:0000256" key="4">
    <source>
        <dbReference type="ARBA" id="ARBA00022737"/>
    </source>
</evidence>
<feature type="repeat" description="WD" evidence="7">
    <location>
        <begin position="309"/>
        <end position="343"/>
    </location>
</feature>
<dbReference type="SMART" id="SM00320">
    <property type="entry name" value="WD40"/>
    <property type="match status" value="7"/>
</dbReference>
<organism evidence="10 11">
    <name type="scientific">Basidiobolus meristosporus CBS 931.73</name>
    <dbReference type="NCBI Taxonomy" id="1314790"/>
    <lineage>
        <taxon>Eukaryota</taxon>
        <taxon>Fungi</taxon>
        <taxon>Fungi incertae sedis</taxon>
        <taxon>Zoopagomycota</taxon>
        <taxon>Entomophthoromycotina</taxon>
        <taxon>Basidiobolomycetes</taxon>
        <taxon>Basidiobolales</taxon>
        <taxon>Basidiobolaceae</taxon>
        <taxon>Basidiobolus</taxon>
    </lineage>
</organism>
<gene>
    <name evidence="10" type="ORF">K493DRAFT_210749</name>
</gene>
<comment type="subcellular location">
    <subcellularLocation>
        <location evidence="1">Nucleus</location>
    </subcellularLocation>
</comment>
<dbReference type="SUPFAM" id="SSF50978">
    <property type="entry name" value="WD40 repeat-like"/>
    <property type="match status" value="1"/>
</dbReference>
<dbReference type="CDD" id="cd00200">
    <property type="entry name" value="WD40"/>
    <property type="match status" value="1"/>
</dbReference>
<dbReference type="PRINTS" id="PR00320">
    <property type="entry name" value="GPROTEINBRPT"/>
</dbReference>
<dbReference type="InParanoid" id="A0A1Y1YRG6"/>
<dbReference type="STRING" id="1314790.A0A1Y1YRG6"/>